<evidence type="ECO:0000256" key="2">
    <source>
        <dbReference type="ARBA" id="ARBA00022606"/>
    </source>
</evidence>
<name>A0ABT8GJP6_9MICO</name>
<dbReference type="Pfam" id="PF01590">
    <property type="entry name" value="GAF"/>
    <property type="match status" value="1"/>
</dbReference>
<sequence>MTSATVSERDDRDDDESASGPRVASPVSETPRNVLAGVTTSADERLRLETCARERIRVPGAIQSYGALLSVDLATFTVLQASENAIDVLGVDTDALIGARVADLAGQDVVERCLAIVQHRGLAANPVAAQIDGRRFDVIIHEADGVGIVEFEPELAGEYSAATVHAAIHRLSAAATVPEIYAQTAIELRHLTGYDRVVVYRFHPDGHGEVVAEDLEDGMEPYLGLHFPASDIPAQARQLYVSKLTRAIVLDDAPPAPLAPALNPLTGQPLDLGHAELRSVSPDHVQFMRNMGQVSTISLSLVHGDALIGMITCAHRTTRRLPYLLREGFAVLARQVSMQLGTAAEIERLTRIDAVRTVRASLARQVKSSDDLSSALIEGEFTLLDLIPADGATLHVDGASTSIGEAPAAMIGPELLAELTGAEAATVVSDAVSVDYPRLHSLMPDIAGVLVVPFGADGDYLAWFRKETVATVRWLGDQSSANRVTPLTPRTSFAAWSESVAGKSTPWDRLALLEASEIRHDLNAALLRAAESALARVALHDPLTGLPNRRLLGDRLEQAMSTLERDAPVALLFADLDSFKQINDSEGHGAGDAVIIAAAGIIRETIRSQDTVARIGGDEFVVVCEGAGRVEAEAAAQRIVEAFTAPLVVQGSQYQVGVSIGIAIAAPGQEPDDLLRAADAAMYRAKEGGRGRASY</sequence>
<dbReference type="SUPFAM" id="SSF55073">
    <property type="entry name" value="Nucleotide cyclase"/>
    <property type="match status" value="1"/>
</dbReference>
<dbReference type="SMART" id="SM00267">
    <property type="entry name" value="GGDEF"/>
    <property type="match status" value="1"/>
</dbReference>
<evidence type="ECO:0000256" key="5">
    <source>
        <dbReference type="SAM" id="MobiDB-lite"/>
    </source>
</evidence>
<dbReference type="Gene3D" id="3.30.70.270">
    <property type="match status" value="1"/>
</dbReference>
<dbReference type="NCBIfam" id="TIGR00254">
    <property type="entry name" value="GGDEF"/>
    <property type="match status" value="1"/>
</dbReference>
<dbReference type="InterPro" id="IPR001294">
    <property type="entry name" value="Phytochrome"/>
</dbReference>
<dbReference type="Gene3D" id="3.30.450.270">
    <property type="match status" value="1"/>
</dbReference>
<dbReference type="Pfam" id="PF08446">
    <property type="entry name" value="PAS_2"/>
    <property type="match status" value="1"/>
</dbReference>
<dbReference type="EMBL" id="JAUHQA010000001">
    <property type="protein sequence ID" value="MDN4481663.1"/>
    <property type="molecule type" value="Genomic_DNA"/>
</dbReference>
<proteinExistence type="predicted"/>
<dbReference type="InterPro" id="IPR029787">
    <property type="entry name" value="Nucleotide_cyclase"/>
</dbReference>
<dbReference type="EC" id="2.7.7.65" evidence="8"/>
<evidence type="ECO:0000313" key="9">
    <source>
        <dbReference type="Proteomes" id="UP001172708"/>
    </source>
</evidence>
<dbReference type="InterPro" id="IPR013654">
    <property type="entry name" value="PAS_2"/>
</dbReference>
<dbReference type="InterPro" id="IPR052163">
    <property type="entry name" value="DGC-Regulatory_Protein"/>
</dbReference>
<dbReference type="PROSITE" id="PS50046">
    <property type="entry name" value="PHYTOCHROME_2"/>
    <property type="match status" value="1"/>
</dbReference>
<dbReference type="CDD" id="cd01949">
    <property type="entry name" value="GGDEF"/>
    <property type="match status" value="1"/>
</dbReference>
<evidence type="ECO:0000256" key="1">
    <source>
        <dbReference type="ARBA" id="ARBA00022543"/>
    </source>
</evidence>
<evidence type="ECO:0000259" key="6">
    <source>
        <dbReference type="PROSITE" id="PS50046"/>
    </source>
</evidence>
<keyword evidence="9" id="KW-1185">Reference proteome</keyword>
<dbReference type="InterPro" id="IPR043128">
    <property type="entry name" value="Rev_trsase/Diguanyl_cyclase"/>
</dbReference>
<dbReference type="SUPFAM" id="SSF55785">
    <property type="entry name" value="PYP-like sensor domain (PAS domain)"/>
    <property type="match status" value="1"/>
</dbReference>
<dbReference type="PANTHER" id="PTHR46663">
    <property type="entry name" value="DIGUANYLATE CYCLASE DGCT-RELATED"/>
    <property type="match status" value="1"/>
</dbReference>
<dbReference type="InterPro" id="IPR029016">
    <property type="entry name" value="GAF-like_dom_sf"/>
</dbReference>
<keyword evidence="8" id="KW-0808">Transferase</keyword>
<keyword evidence="8" id="KW-0548">Nucleotidyltransferase</keyword>
<keyword evidence="4" id="KW-0675">Receptor</keyword>
<organism evidence="8 9">
    <name type="scientific">Demequina muriae</name>
    <dbReference type="NCBI Taxonomy" id="3051664"/>
    <lineage>
        <taxon>Bacteria</taxon>
        <taxon>Bacillati</taxon>
        <taxon>Actinomycetota</taxon>
        <taxon>Actinomycetes</taxon>
        <taxon>Micrococcales</taxon>
        <taxon>Demequinaceae</taxon>
        <taxon>Demequina</taxon>
    </lineage>
</organism>
<keyword evidence="2" id="KW-0716">Sensory transduction</keyword>
<protein>
    <submittedName>
        <fullName evidence="8">Diguanylate cyclase</fullName>
        <ecNumber evidence="8">2.7.7.65</ecNumber>
    </submittedName>
</protein>
<dbReference type="InterPro" id="IPR000160">
    <property type="entry name" value="GGDEF_dom"/>
</dbReference>
<feature type="region of interest" description="Disordered" evidence="5">
    <location>
        <begin position="1"/>
        <end position="35"/>
    </location>
</feature>
<dbReference type="InterPro" id="IPR013515">
    <property type="entry name" value="Phytochrome_cen-reg"/>
</dbReference>
<comment type="caution">
    <text evidence="8">The sequence shown here is derived from an EMBL/GenBank/DDBJ whole genome shotgun (WGS) entry which is preliminary data.</text>
</comment>
<feature type="domain" description="Phytochrome chromophore attachment site" evidence="6">
    <location>
        <begin position="176"/>
        <end position="339"/>
    </location>
</feature>
<reference evidence="8" key="1">
    <citation type="submission" date="2023-06" db="EMBL/GenBank/DDBJ databases">
        <title>Egi l300058.</title>
        <authorList>
            <person name="Gao L."/>
            <person name="Fang B.-Z."/>
            <person name="Li W.-J."/>
        </authorList>
    </citation>
    <scope>NUCLEOTIDE SEQUENCE</scope>
    <source>
        <strain evidence="8">EGI L300058</strain>
    </source>
</reference>
<dbReference type="InterPro" id="IPR035965">
    <property type="entry name" value="PAS-like_dom_sf"/>
</dbReference>
<dbReference type="GO" id="GO:0052621">
    <property type="term" value="F:diguanylate cyclase activity"/>
    <property type="evidence" value="ECO:0007669"/>
    <property type="project" value="UniProtKB-EC"/>
</dbReference>
<accession>A0ABT8GJP6</accession>
<dbReference type="InterPro" id="IPR016132">
    <property type="entry name" value="Phyto_chromo_attachment"/>
</dbReference>
<dbReference type="Proteomes" id="UP001172708">
    <property type="component" value="Unassembled WGS sequence"/>
</dbReference>
<dbReference type="PROSITE" id="PS50887">
    <property type="entry name" value="GGDEF"/>
    <property type="match status" value="1"/>
</dbReference>
<dbReference type="PANTHER" id="PTHR46663:SF3">
    <property type="entry name" value="SLL0267 PROTEIN"/>
    <property type="match status" value="1"/>
</dbReference>
<keyword evidence="3" id="KW-0157">Chromophore</keyword>
<dbReference type="InterPro" id="IPR003018">
    <property type="entry name" value="GAF"/>
</dbReference>
<dbReference type="Pfam" id="PF00990">
    <property type="entry name" value="GGDEF"/>
    <property type="match status" value="1"/>
</dbReference>
<dbReference type="RefSeq" id="WP_301143390.1">
    <property type="nucleotide sequence ID" value="NZ_JAUHQA010000001.1"/>
</dbReference>
<evidence type="ECO:0000259" key="7">
    <source>
        <dbReference type="PROSITE" id="PS50887"/>
    </source>
</evidence>
<dbReference type="Pfam" id="PF00360">
    <property type="entry name" value="PHY"/>
    <property type="match status" value="1"/>
</dbReference>
<dbReference type="InterPro" id="IPR043150">
    <property type="entry name" value="Phytochrome_PHY_sf"/>
</dbReference>
<dbReference type="PRINTS" id="PR01033">
    <property type="entry name" value="PHYTOCHROME"/>
</dbReference>
<dbReference type="Gene3D" id="3.30.450.40">
    <property type="match status" value="1"/>
</dbReference>
<dbReference type="SUPFAM" id="SSF55781">
    <property type="entry name" value="GAF domain-like"/>
    <property type="match status" value="2"/>
</dbReference>
<dbReference type="SMART" id="SM00065">
    <property type="entry name" value="GAF"/>
    <property type="match status" value="1"/>
</dbReference>
<keyword evidence="1" id="KW-0600">Photoreceptor protein</keyword>
<dbReference type="Gene3D" id="3.30.450.20">
    <property type="entry name" value="PAS domain"/>
    <property type="match status" value="1"/>
</dbReference>
<evidence type="ECO:0000256" key="3">
    <source>
        <dbReference type="ARBA" id="ARBA00022991"/>
    </source>
</evidence>
<gene>
    <name evidence="8" type="ORF">QQX02_12100</name>
</gene>
<evidence type="ECO:0000256" key="4">
    <source>
        <dbReference type="ARBA" id="ARBA00023170"/>
    </source>
</evidence>
<feature type="domain" description="GGDEF" evidence="7">
    <location>
        <begin position="567"/>
        <end position="695"/>
    </location>
</feature>
<evidence type="ECO:0000313" key="8">
    <source>
        <dbReference type="EMBL" id="MDN4481663.1"/>
    </source>
</evidence>